<dbReference type="InterPro" id="IPR011051">
    <property type="entry name" value="RmlC_Cupin_sf"/>
</dbReference>
<dbReference type="EMBL" id="CAUI01000005">
    <property type="protein sequence ID" value="CCU78333.1"/>
    <property type="molecule type" value="Genomic_DNA"/>
</dbReference>
<evidence type="ECO:0000313" key="2">
    <source>
        <dbReference type="EMBL" id="CCU78333.1"/>
    </source>
</evidence>
<name>M5DYZ3_9FIRM</name>
<evidence type="ECO:0000256" key="1">
    <source>
        <dbReference type="SAM" id="MobiDB-lite"/>
    </source>
</evidence>
<accession>M5DYZ3</accession>
<feature type="region of interest" description="Disordered" evidence="1">
    <location>
        <begin position="114"/>
        <end position="136"/>
    </location>
</feature>
<dbReference type="SUPFAM" id="SSF51182">
    <property type="entry name" value="RmlC-like cupins"/>
    <property type="match status" value="1"/>
</dbReference>
<keyword evidence="3" id="KW-1185">Reference proteome</keyword>
<gene>
    <name evidence="2" type="ORF">HSACCH_00559</name>
</gene>
<dbReference type="InterPro" id="IPR014710">
    <property type="entry name" value="RmlC-like_jellyroll"/>
</dbReference>
<comment type="caution">
    <text evidence="2">The sequence shown here is derived from an EMBL/GenBank/DDBJ whole genome shotgun (WGS) entry which is preliminary data.</text>
</comment>
<dbReference type="Proteomes" id="UP000012063">
    <property type="component" value="Unassembled WGS sequence"/>
</dbReference>
<organism evidence="2 3">
    <name type="scientific">Halanaerobium saccharolyticum subsp. saccharolyticum DSM 6643</name>
    <dbReference type="NCBI Taxonomy" id="1293054"/>
    <lineage>
        <taxon>Bacteria</taxon>
        <taxon>Bacillati</taxon>
        <taxon>Bacillota</taxon>
        <taxon>Clostridia</taxon>
        <taxon>Halanaerobiales</taxon>
        <taxon>Halanaerobiaceae</taxon>
        <taxon>Halanaerobium</taxon>
    </lineage>
</organism>
<evidence type="ECO:0000313" key="3">
    <source>
        <dbReference type="Proteomes" id="UP000012063"/>
    </source>
</evidence>
<dbReference type="InParanoid" id="M5DYZ3"/>
<dbReference type="Gene3D" id="2.60.120.10">
    <property type="entry name" value="Jelly Rolls"/>
    <property type="match status" value="1"/>
</dbReference>
<dbReference type="AlphaFoldDB" id="M5DYZ3"/>
<proteinExistence type="predicted"/>
<dbReference type="RefSeq" id="WP_005487682.1">
    <property type="nucleotide sequence ID" value="NZ_CAUI01000005.1"/>
</dbReference>
<sequence length="136" mass="15986">MKSNLIEIKEYKEAGYKPVIDYGDWRVAVLNYCDELLPENIDKMQKHNKTDEVFVLLSGNCQLFLAEGEEKIEDIYVQDMEPFKMYNVKRSVWHTHTLSEDAMVLIIENKDTSLENSPEKELSEKQQQKIVELTKK</sequence>
<protein>
    <recommendedName>
        <fullName evidence="4">WxcM-like protein</fullName>
    </recommendedName>
</protein>
<dbReference type="STRING" id="1293054.HSACCH_00559"/>
<reference evidence="3" key="1">
    <citation type="journal article" date="2013" name="Genome Announc.">
        <title>Genome Sequence of Halanaerobium saccharolyticum subsp. saccharolyticum Strain DSM 6643T, a Halophilic Hydrogen-Producing Bacterium.</title>
        <authorList>
            <person name="Kivisto A."/>
            <person name="Larjo A."/>
            <person name="Ciranna A."/>
            <person name="Santala V."/>
            <person name="Roos C."/>
            <person name="Karp M."/>
        </authorList>
    </citation>
    <scope>NUCLEOTIDE SEQUENCE [LARGE SCALE GENOMIC DNA]</scope>
    <source>
        <strain evidence="3">DSM 6643</strain>
    </source>
</reference>
<dbReference type="eggNOG" id="COG3194">
    <property type="taxonomic scope" value="Bacteria"/>
</dbReference>
<evidence type="ECO:0008006" key="4">
    <source>
        <dbReference type="Google" id="ProtNLM"/>
    </source>
</evidence>